<sequence>MGLATDFAEAREALRAGDDEKLKTFFEKYRRVKQDQGGKFANETYAEFKTRIMKKYNIAVKKIDDGDDCDNENASYPYSVSGISEEDD</sequence>
<evidence type="ECO:0000313" key="2">
    <source>
        <dbReference type="EMBL" id="OGF26137.1"/>
    </source>
</evidence>
<protein>
    <submittedName>
        <fullName evidence="2">Uncharacterized protein</fullName>
    </submittedName>
</protein>
<comment type="caution">
    <text evidence="2">The sequence shown here is derived from an EMBL/GenBank/DDBJ whole genome shotgun (WGS) entry which is preliminary data.</text>
</comment>
<dbReference type="STRING" id="1797994.A2227_02875"/>
<dbReference type="AlphaFoldDB" id="A0A1F5SHD6"/>
<name>A0A1F5SHD6_9BACT</name>
<gene>
    <name evidence="2" type="ORF">A2227_02875</name>
</gene>
<dbReference type="Proteomes" id="UP000178367">
    <property type="component" value="Unassembled WGS sequence"/>
</dbReference>
<dbReference type="EMBL" id="MFGB01000017">
    <property type="protein sequence ID" value="OGF26137.1"/>
    <property type="molecule type" value="Genomic_DNA"/>
</dbReference>
<proteinExistence type="predicted"/>
<organism evidence="2 3">
    <name type="scientific">Candidatus Falkowbacteria bacterium RIFOXYA2_FULL_47_19</name>
    <dbReference type="NCBI Taxonomy" id="1797994"/>
    <lineage>
        <taxon>Bacteria</taxon>
        <taxon>Candidatus Falkowiibacteriota</taxon>
    </lineage>
</organism>
<feature type="compositionally biased region" description="Polar residues" evidence="1">
    <location>
        <begin position="72"/>
        <end position="82"/>
    </location>
</feature>
<evidence type="ECO:0000313" key="3">
    <source>
        <dbReference type="Proteomes" id="UP000178367"/>
    </source>
</evidence>
<reference evidence="2 3" key="1">
    <citation type="journal article" date="2016" name="Nat. Commun.">
        <title>Thousands of microbial genomes shed light on interconnected biogeochemical processes in an aquifer system.</title>
        <authorList>
            <person name="Anantharaman K."/>
            <person name="Brown C.T."/>
            <person name="Hug L.A."/>
            <person name="Sharon I."/>
            <person name="Castelle C.J."/>
            <person name="Probst A.J."/>
            <person name="Thomas B.C."/>
            <person name="Singh A."/>
            <person name="Wilkins M.J."/>
            <person name="Karaoz U."/>
            <person name="Brodie E.L."/>
            <person name="Williams K.H."/>
            <person name="Hubbard S.S."/>
            <person name="Banfield J.F."/>
        </authorList>
    </citation>
    <scope>NUCLEOTIDE SEQUENCE [LARGE SCALE GENOMIC DNA]</scope>
</reference>
<feature type="region of interest" description="Disordered" evidence="1">
    <location>
        <begin position="65"/>
        <end position="88"/>
    </location>
</feature>
<evidence type="ECO:0000256" key="1">
    <source>
        <dbReference type="SAM" id="MobiDB-lite"/>
    </source>
</evidence>
<accession>A0A1F5SHD6</accession>